<dbReference type="PANTHER" id="PTHR33215">
    <property type="entry name" value="PROTEIN DISTAL ANTENNA"/>
    <property type="match status" value="1"/>
</dbReference>
<dbReference type="AlphaFoldDB" id="A0A0K0DKW4"/>
<dbReference type="SUPFAM" id="SSF46689">
    <property type="entry name" value="Homeodomain-like"/>
    <property type="match status" value="1"/>
</dbReference>
<keyword evidence="2" id="KW-0238">DNA-binding</keyword>
<dbReference type="Gene3D" id="1.10.10.60">
    <property type="entry name" value="Homeodomain-like"/>
    <property type="match status" value="2"/>
</dbReference>
<dbReference type="InterPro" id="IPR010921">
    <property type="entry name" value="Trp_repressor/repl_initiator"/>
</dbReference>
<dbReference type="SUPFAM" id="SSF48295">
    <property type="entry name" value="TrpR-like"/>
    <property type="match status" value="1"/>
</dbReference>
<dbReference type="Pfam" id="PF03221">
    <property type="entry name" value="HTH_Tnp_Tc5"/>
    <property type="match status" value="1"/>
</dbReference>
<evidence type="ECO:0000313" key="4">
    <source>
        <dbReference type="Proteomes" id="UP000035642"/>
    </source>
</evidence>
<organism evidence="4 5">
    <name type="scientific">Angiostrongylus cantonensis</name>
    <name type="common">Rat lungworm</name>
    <dbReference type="NCBI Taxonomy" id="6313"/>
    <lineage>
        <taxon>Eukaryota</taxon>
        <taxon>Metazoa</taxon>
        <taxon>Ecdysozoa</taxon>
        <taxon>Nematoda</taxon>
        <taxon>Chromadorea</taxon>
        <taxon>Rhabditida</taxon>
        <taxon>Rhabditina</taxon>
        <taxon>Rhabditomorpha</taxon>
        <taxon>Strongyloidea</taxon>
        <taxon>Metastrongylidae</taxon>
        <taxon>Angiostrongylus</taxon>
    </lineage>
</organism>
<dbReference type="Proteomes" id="UP000035642">
    <property type="component" value="Unassembled WGS sequence"/>
</dbReference>
<evidence type="ECO:0000259" key="3">
    <source>
        <dbReference type="PROSITE" id="PS51253"/>
    </source>
</evidence>
<dbReference type="PROSITE" id="PS51253">
    <property type="entry name" value="HTH_CENPB"/>
    <property type="match status" value="1"/>
</dbReference>
<accession>A0A0K0DKW4</accession>
<sequence>MTFTASDMQQLLPRHETLHDTSTTQPTEQHSLYVLPAFSSTHVHPIRPIPLHTMLSAEEDAPLDLSARSRRNTVCSGNESQTTISDFQSALSTYGNISSEWTTFKSEASMSNNRISYPREFKLIVIDHYKENGQNKYRTCKKFQITKSMLNGWLSKIDMIRESPPGSLKTGRSGRRPQFPEIEQQLFSLYSQRLNTDSKVGNQWLRERAKELAGGTSAVCHFSERWLYNFKRKFRINLQHEKQSFAESCSKYTTSIERHNYSHIETHTLTDLSKPEEEIRKLVDGIVNQPGQLPIHAFYEKFPRLCSKGQVRERRRGRKVQFADTERTLHERLTENQNRGRPIVNSWLQAQARDLATHFCSEKPDQTVKSSCCSFPSTDNIILRNTKAPPPKNK</sequence>
<name>A0A0K0DKW4_ANGCA</name>
<evidence type="ECO:0000256" key="2">
    <source>
        <dbReference type="ARBA" id="ARBA00023125"/>
    </source>
</evidence>
<dbReference type="PANTHER" id="PTHR33215:SF13">
    <property type="entry name" value="PROTEIN DISTAL ANTENNA"/>
    <property type="match status" value="1"/>
</dbReference>
<evidence type="ECO:0000256" key="1">
    <source>
        <dbReference type="ARBA" id="ARBA00004123"/>
    </source>
</evidence>
<feature type="domain" description="HTH CENPB-type" evidence="3">
    <location>
        <begin position="170"/>
        <end position="240"/>
    </location>
</feature>
<protein>
    <submittedName>
        <fullName evidence="5">HTH CENPB-type domain-containing protein</fullName>
    </submittedName>
</protein>
<dbReference type="InterPro" id="IPR051839">
    <property type="entry name" value="RD_transcriptional_regulator"/>
</dbReference>
<dbReference type="GO" id="GO:0043565">
    <property type="term" value="F:sequence-specific DNA binding"/>
    <property type="evidence" value="ECO:0007669"/>
    <property type="project" value="InterPro"/>
</dbReference>
<comment type="subcellular location">
    <subcellularLocation>
        <location evidence="1">Nucleus</location>
    </subcellularLocation>
</comment>
<proteinExistence type="predicted"/>
<reference evidence="5" key="2">
    <citation type="submission" date="2017-02" db="UniProtKB">
        <authorList>
            <consortium name="WormBaseParasite"/>
        </authorList>
    </citation>
    <scope>IDENTIFICATION</scope>
</reference>
<dbReference type="GO" id="GO:0005634">
    <property type="term" value="C:nucleus"/>
    <property type="evidence" value="ECO:0007669"/>
    <property type="project" value="UniProtKB-SubCell"/>
</dbReference>
<reference evidence="4" key="1">
    <citation type="submission" date="2012-09" db="EMBL/GenBank/DDBJ databases">
        <authorList>
            <person name="Martin A.A."/>
        </authorList>
    </citation>
    <scope>NUCLEOTIDE SEQUENCE</scope>
</reference>
<keyword evidence="4" id="KW-1185">Reference proteome</keyword>
<evidence type="ECO:0000313" key="5">
    <source>
        <dbReference type="WBParaSite" id="ACAC_0001218201-mRNA-1"/>
    </source>
</evidence>
<dbReference type="WBParaSite" id="ACAC_0001218201-mRNA-1">
    <property type="protein sequence ID" value="ACAC_0001218201-mRNA-1"/>
    <property type="gene ID" value="ACAC_0001218201"/>
</dbReference>
<dbReference type="InterPro" id="IPR006600">
    <property type="entry name" value="HTH_CenpB_DNA-bd_dom"/>
</dbReference>
<dbReference type="InterPro" id="IPR009057">
    <property type="entry name" value="Homeodomain-like_sf"/>
</dbReference>